<feature type="region of interest" description="Disordered" evidence="1">
    <location>
        <begin position="420"/>
        <end position="470"/>
    </location>
</feature>
<accession>A0A3N2PY72</accession>
<dbReference type="Proteomes" id="UP000272025">
    <property type="component" value="Unassembled WGS sequence"/>
</dbReference>
<evidence type="ECO:0000313" key="2">
    <source>
        <dbReference type="EMBL" id="ROT39366.1"/>
    </source>
</evidence>
<evidence type="ECO:0000256" key="1">
    <source>
        <dbReference type="SAM" id="MobiDB-lite"/>
    </source>
</evidence>
<dbReference type="EMBL" id="ML119054">
    <property type="protein sequence ID" value="ROT39366.1"/>
    <property type="molecule type" value="Genomic_DNA"/>
</dbReference>
<name>A0A3N2PY72_SODAK</name>
<dbReference type="AlphaFoldDB" id="A0A3N2PY72"/>
<protein>
    <submittedName>
        <fullName evidence="2">Uncharacterized protein</fullName>
    </submittedName>
</protein>
<dbReference type="RefSeq" id="XP_028467172.1">
    <property type="nucleotide sequence ID" value="XM_028609831.1"/>
</dbReference>
<gene>
    <name evidence="2" type="ORF">SODALDRAFT_323760</name>
</gene>
<organism evidence="2 3">
    <name type="scientific">Sodiomyces alkalinus (strain CBS 110278 / VKM F-3762 / F11)</name>
    <name type="common">Alkaliphilic filamentous fungus</name>
    <dbReference type="NCBI Taxonomy" id="1314773"/>
    <lineage>
        <taxon>Eukaryota</taxon>
        <taxon>Fungi</taxon>
        <taxon>Dikarya</taxon>
        <taxon>Ascomycota</taxon>
        <taxon>Pezizomycotina</taxon>
        <taxon>Sordariomycetes</taxon>
        <taxon>Hypocreomycetidae</taxon>
        <taxon>Glomerellales</taxon>
        <taxon>Plectosphaerellaceae</taxon>
        <taxon>Sodiomyces</taxon>
    </lineage>
</organism>
<proteinExistence type="predicted"/>
<dbReference type="OrthoDB" id="4814600at2759"/>
<keyword evidence="3" id="KW-1185">Reference proteome</keyword>
<feature type="compositionally biased region" description="Basic and acidic residues" evidence="1">
    <location>
        <begin position="446"/>
        <end position="456"/>
    </location>
</feature>
<dbReference type="GeneID" id="39578309"/>
<dbReference type="STRING" id="1314773.A0A3N2PY72"/>
<feature type="compositionally biased region" description="Polar residues" evidence="1">
    <location>
        <begin position="432"/>
        <end position="441"/>
    </location>
</feature>
<sequence>MPKQADYGYLYRHLIRQAHNRKYLPKAEIKRRARRKSPIRLCRKINGTVVSVQSSTDCLIFRTWQAREDSVERLNTAMSMGHYKAVDLARHISSTLETEQVPDDAPELFHIWDISQSPSNDPVLRPFDTCLPNAVQRRLVMASSRRLQAAAGVFNENIFRLPGVRQQERLPYQIMDIEPPAPRCSALDAETSFRGLFERSNASGYRMMTLASIHFQVPYSTLPFPLECHHPQRELPLQTGAHLRATKEGSITVFELNIDACVWFVFEMNLPLAEVEGHCPPELEPMPMSCLRLAVPKDKVTTRTTPAPPTPDIEPQRARQRLELCRDSIPLFVTGSKNLYIPSEHHGVEDFFQATKVTGMACRWRDKKTKKWAKRREKFAFWKDFQRAAQLDKTQWTLVQEAMARGQCVVDMDILEPWRDVPRTKTAPTDPLSRNSHQATPLSPKGHPEETPDQRRKQQRSSGLRNEVKF</sequence>
<evidence type="ECO:0000313" key="3">
    <source>
        <dbReference type="Proteomes" id="UP000272025"/>
    </source>
</evidence>
<reference evidence="2 3" key="1">
    <citation type="journal article" date="2018" name="Mol. Ecol.">
        <title>The obligate alkalophilic soda-lake fungus Sodiomyces alkalinus has shifted to a protein diet.</title>
        <authorList>
            <person name="Grum-Grzhimaylo A.A."/>
            <person name="Falkoski D.L."/>
            <person name="van den Heuvel J."/>
            <person name="Valero-Jimenez C.A."/>
            <person name="Min B."/>
            <person name="Choi I.G."/>
            <person name="Lipzen A."/>
            <person name="Daum C.G."/>
            <person name="Aanen D.K."/>
            <person name="Tsang A."/>
            <person name="Henrissat B."/>
            <person name="Bilanenko E.N."/>
            <person name="de Vries R.P."/>
            <person name="van Kan J.A.L."/>
            <person name="Grigoriev I.V."/>
            <person name="Debets A.J.M."/>
        </authorList>
    </citation>
    <scope>NUCLEOTIDE SEQUENCE [LARGE SCALE GENOMIC DNA]</scope>
    <source>
        <strain evidence="2 3">F11</strain>
    </source>
</reference>